<dbReference type="PANTHER" id="PTHR35279:SF1">
    <property type="entry name" value="ARABINANASE_LEVANSUCRASE_INVERTASE"/>
    <property type="match status" value="1"/>
</dbReference>
<dbReference type="Proteomes" id="UP000346198">
    <property type="component" value="Unassembled WGS sequence"/>
</dbReference>
<proteinExistence type="predicted"/>
<keyword evidence="2" id="KW-1185">Reference proteome</keyword>
<dbReference type="InterPro" id="IPR023296">
    <property type="entry name" value="Glyco_hydro_beta-prop_sf"/>
</dbReference>
<evidence type="ECO:0000313" key="2">
    <source>
        <dbReference type="Proteomes" id="UP000346198"/>
    </source>
</evidence>
<reference evidence="1 2" key="1">
    <citation type="submission" date="2019-04" db="EMBL/GenBank/DDBJ databases">
        <authorList>
            <person name="Van Vliet M D."/>
        </authorList>
    </citation>
    <scope>NUCLEOTIDE SEQUENCE [LARGE SCALE GENOMIC DNA]</scope>
    <source>
        <strain evidence="1 2">F21</strain>
    </source>
</reference>
<accession>A0A6C2UUL6</accession>
<organism evidence="1 2">
    <name type="scientific">Pontiella sulfatireligans</name>
    <dbReference type="NCBI Taxonomy" id="2750658"/>
    <lineage>
        <taxon>Bacteria</taxon>
        <taxon>Pseudomonadati</taxon>
        <taxon>Kiritimatiellota</taxon>
        <taxon>Kiritimatiellia</taxon>
        <taxon>Kiritimatiellales</taxon>
        <taxon>Pontiellaceae</taxon>
        <taxon>Pontiella</taxon>
    </lineage>
</organism>
<gene>
    <name evidence="1" type="ORF">SCARR_05150</name>
</gene>
<dbReference type="PANTHER" id="PTHR35279">
    <property type="match status" value="1"/>
</dbReference>
<protein>
    <recommendedName>
        <fullName evidence="3">Glycosyl hydrolase family 32 N-terminal domain-containing protein</fullName>
    </recommendedName>
</protein>
<evidence type="ECO:0008006" key="3">
    <source>
        <dbReference type="Google" id="ProtNLM"/>
    </source>
</evidence>
<dbReference type="SUPFAM" id="SSF75005">
    <property type="entry name" value="Arabinanase/levansucrase/invertase"/>
    <property type="match status" value="2"/>
</dbReference>
<evidence type="ECO:0000313" key="1">
    <source>
        <dbReference type="EMBL" id="VGO23051.1"/>
    </source>
</evidence>
<dbReference type="AlphaFoldDB" id="A0A6C2UUL6"/>
<dbReference type="EMBL" id="CAAHFH010000003">
    <property type="protein sequence ID" value="VGO23051.1"/>
    <property type="molecule type" value="Genomic_DNA"/>
</dbReference>
<name>A0A6C2UUL6_9BACT</name>
<dbReference type="PROSITE" id="PS51257">
    <property type="entry name" value="PROKAR_LIPOPROTEIN"/>
    <property type="match status" value="1"/>
</dbReference>
<sequence length="380" mass="42636">MKYYDRKMLRVLRAAPVALVLGFVGACVAEGALMQRMSDDPVFAIDPAHPWRSVHVANAAVLSPAESPDGRWLLYIRGSGYLPEPNGKAVYHDSIGLFTQEADSFSPLGPWEEYSGNPVLIHGPEEAFDGKHLLDCTPVVGRDATGKKDLLHMFYKGVSYKAGGCLAVAVSSDGGISFAKFETNPLQRRIGPCDVVYHDNRYYIFYGDAKYDPAKKKATARLKTYLAVVNDPAEFTSAPKRLVLDTGVRGSFDSQSVHGGRIFKLNNRWYMVYQCSSEYMDYPDRFHVAWSDDLLQWKKIESPELFFTRGPAGSWDEGAIWCGEVFTHKDMLYMYYEGWGSGRKGFDRDKPYFRGGRSQTGLAVTSVESFLKWCGHSDRD</sequence>
<dbReference type="Gene3D" id="2.115.10.20">
    <property type="entry name" value="Glycosyl hydrolase domain, family 43"/>
    <property type="match status" value="3"/>
</dbReference>